<accession>A0AAD5V8H0</accession>
<evidence type="ECO:0000256" key="1">
    <source>
        <dbReference type="SAM" id="Phobius"/>
    </source>
</evidence>
<gene>
    <name evidence="3" type="ORF">NLI96_g3724</name>
</gene>
<evidence type="ECO:0000256" key="2">
    <source>
        <dbReference type="SAM" id="SignalP"/>
    </source>
</evidence>
<organism evidence="3 4">
    <name type="scientific">Meripilus lineatus</name>
    <dbReference type="NCBI Taxonomy" id="2056292"/>
    <lineage>
        <taxon>Eukaryota</taxon>
        <taxon>Fungi</taxon>
        <taxon>Dikarya</taxon>
        <taxon>Basidiomycota</taxon>
        <taxon>Agaricomycotina</taxon>
        <taxon>Agaricomycetes</taxon>
        <taxon>Polyporales</taxon>
        <taxon>Meripilaceae</taxon>
        <taxon>Meripilus</taxon>
    </lineage>
</organism>
<keyword evidence="2" id="KW-0732">Signal</keyword>
<proteinExistence type="predicted"/>
<dbReference type="AlphaFoldDB" id="A0AAD5V8H0"/>
<dbReference type="Proteomes" id="UP001212997">
    <property type="component" value="Unassembled WGS sequence"/>
</dbReference>
<keyword evidence="1" id="KW-1133">Transmembrane helix</keyword>
<sequence length="191" mass="18849">MFTKFTFVLLCLFAIVPLGLAIPAPSPAALVDLEARQAQSVLNVLKNLQKNVAPVLKQLPATGGNPAQVNSLLGKATSMVNTATQGVTANSTIPAGDVTSIVSLIIQLILQLLTALLPILLSLLLSGLTGGAAGGNAGGLVGLDGALTSLLNALAGLNPAMLGSVGNALPVGAGNLLDLLGLGAALPPLGL</sequence>
<protein>
    <submittedName>
        <fullName evidence="3">Uncharacterized protein</fullName>
    </submittedName>
</protein>
<keyword evidence="4" id="KW-1185">Reference proteome</keyword>
<evidence type="ECO:0000313" key="3">
    <source>
        <dbReference type="EMBL" id="KAJ3487157.1"/>
    </source>
</evidence>
<feature type="chain" id="PRO_5042254879" evidence="2">
    <location>
        <begin position="22"/>
        <end position="191"/>
    </location>
</feature>
<name>A0AAD5V8H0_9APHY</name>
<dbReference type="EMBL" id="JANAWD010000100">
    <property type="protein sequence ID" value="KAJ3487157.1"/>
    <property type="molecule type" value="Genomic_DNA"/>
</dbReference>
<comment type="caution">
    <text evidence="3">The sequence shown here is derived from an EMBL/GenBank/DDBJ whole genome shotgun (WGS) entry which is preliminary data.</text>
</comment>
<evidence type="ECO:0000313" key="4">
    <source>
        <dbReference type="Proteomes" id="UP001212997"/>
    </source>
</evidence>
<keyword evidence="1" id="KW-0812">Transmembrane</keyword>
<keyword evidence="1" id="KW-0472">Membrane</keyword>
<reference evidence="3" key="1">
    <citation type="submission" date="2022-07" db="EMBL/GenBank/DDBJ databases">
        <title>Genome Sequence of Physisporinus lineatus.</title>
        <authorList>
            <person name="Buettner E."/>
        </authorList>
    </citation>
    <scope>NUCLEOTIDE SEQUENCE</scope>
    <source>
        <strain evidence="3">VT162</strain>
    </source>
</reference>
<feature type="transmembrane region" description="Helical" evidence="1">
    <location>
        <begin position="101"/>
        <end position="125"/>
    </location>
</feature>
<feature type="signal peptide" evidence="2">
    <location>
        <begin position="1"/>
        <end position="21"/>
    </location>
</feature>